<dbReference type="STRING" id="582744.Msip34_2602"/>
<dbReference type="HOGENOM" id="CLU_1516200_0_0_4"/>
<proteinExistence type="predicted"/>
<sequence length="177" mass="19798">MKKQLPIIFIAFILPITAMLWWWGLFSTPKLQIEQAGDYHYAYLEAQGVYSKLGETLAEVKQELDRQGISHGAEVTLVMTDPRKTKPADLLARTGYMIPADAKLQSPLKSATIPKREVVAVSIKAHPLLAYGKTYGALLDYTNQHHSSLQLPTLEIFENSVLRVEMPLSHEPQDASP</sequence>
<keyword evidence="4" id="KW-1185">Reference proteome</keyword>
<reference evidence="4" key="1">
    <citation type="submission" date="2009-07" db="EMBL/GenBank/DDBJ databases">
        <title>Complete sequence of chromosome of Methylovorus sp. SIP3-4.</title>
        <authorList>
            <person name="Lucas S."/>
            <person name="Copeland A."/>
            <person name="Lapidus A."/>
            <person name="Glavina del Rio T."/>
            <person name="Tice H."/>
            <person name="Bruce D."/>
            <person name="Goodwin L."/>
            <person name="Pitluck S."/>
            <person name="Clum A."/>
            <person name="Larimer F."/>
            <person name="Land M."/>
            <person name="Hauser L."/>
            <person name="Kyrpides N."/>
            <person name="Mikhailova N."/>
            <person name="Kayluzhnaya M."/>
            <person name="Chistoserdova L."/>
        </authorList>
    </citation>
    <scope>NUCLEOTIDE SEQUENCE [LARGE SCALE GENOMIC DNA]</scope>
    <source>
        <strain evidence="4">SIP3-4</strain>
    </source>
</reference>
<dbReference type="Gene3D" id="3.20.80.10">
    <property type="entry name" value="Regulatory factor, effector binding domain"/>
    <property type="match status" value="1"/>
</dbReference>
<evidence type="ECO:0000259" key="2">
    <source>
        <dbReference type="Pfam" id="PF06445"/>
    </source>
</evidence>
<dbReference type="EMBL" id="CP001674">
    <property type="protein sequence ID" value="ACT51839.1"/>
    <property type="molecule type" value="Genomic_DNA"/>
</dbReference>
<reference evidence="3 4" key="2">
    <citation type="journal article" date="2011" name="J. Bacteriol.">
        <title>Genomes of three methylotrophs from a single niche uncover genetic and metabolic divergence of Methylophilaceae.</title>
        <authorList>
            <person name="Lapidus A."/>
            <person name="Clum A."/>
            <person name="Labutti K."/>
            <person name="Kaluzhnaya M.G."/>
            <person name="Lim S."/>
            <person name="Beck D.A."/>
            <person name="Glavina Del Rio T."/>
            <person name="Nolan M."/>
            <person name="Mavromatis K."/>
            <person name="Huntemann M."/>
            <person name="Lucas S."/>
            <person name="Lidstrom M.E."/>
            <person name="Ivanova N."/>
            <person name="Chistoserdova L."/>
        </authorList>
    </citation>
    <scope>NUCLEOTIDE SEQUENCE [LARGE SCALE GENOMIC DNA]</scope>
    <source>
        <strain evidence="3 4">SIP3-4</strain>
    </source>
</reference>
<gene>
    <name evidence="3" type="ordered locus">Msip34_2602</name>
</gene>
<protein>
    <recommendedName>
        <fullName evidence="2">GyrI-like small molecule binding domain-containing protein</fullName>
    </recommendedName>
</protein>
<dbReference type="SUPFAM" id="SSF55136">
    <property type="entry name" value="Probable bacterial effector-binding domain"/>
    <property type="match status" value="1"/>
</dbReference>
<keyword evidence="1" id="KW-1133">Transmembrane helix</keyword>
<name>C6XB69_METGS</name>
<dbReference type="OrthoDB" id="8560358at2"/>
<dbReference type="KEGG" id="mei:Msip34_2602"/>
<organism evidence="3 4">
    <name type="scientific">Methylovorus glucosotrophus (strain SIP3-4)</name>
    <dbReference type="NCBI Taxonomy" id="582744"/>
    <lineage>
        <taxon>Bacteria</taxon>
        <taxon>Pseudomonadati</taxon>
        <taxon>Pseudomonadota</taxon>
        <taxon>Betaproteobacteria</taxon>
        <taxon>Nitrosomonadales</taxon>
        <taxon>Methylophilaceae</taxon>
        <taxon>Methylovorus</taxon>
    </lineage>
</organism>
<dbReference type="Proteomes" id="UP000002743">
    <property type="component" value="Chromosome"/>
</dbReference>
<dbReference type="AlphaFoldDB" id="C6XB69"/>
<dbReference type="InterPro" id="IPR011256">
    <property type="entry name" value="Reg_factor_effector_dom_sf"/>
</dbReference>
<accession>C6XB69</accession>
<dbReference type="eggNOG" id="COG3449">
    <property type="taxonomic scope" value="Bacteria"/>
</dbReference>
<dbReference type="InterPro" id="IPR029442">
    <property type="entry name" value="GyrI-like"/>
</dbReference>
<evidence type="ECO:0000313" key="3">
    <source>
        <dbReference type="EMBL" id="ACT51839.1"/>
    </source>
</evidence>
<keyword evidence="1" id="KW-0812">Transmembrane</keyword>
<evidence type="ECO:0000256" key="1">
    <source>
        <dbReference type="SAM" id="Phobius"/>
    </source>
</evidence>
<evidence type="ECO:0000313" key="4">
    <source>
        <dbReference type="Proteomes" id="UP000002743"/>
    </source>
</evidence>
<feature type="transmembrane region" description="Helical" evidence="1">
    <location>
        <begin position="7"/>
        <end position="25"/>
    </location>
</feature>
<feature type="domain" description="GyrI-like small molecule binding" evidence="2">
    <location>
        <begin position="32"/>
        <end position="159"/>
    </location>
</feature>
<dbReference type="RefSeq" id="WP_015831076.1">
    <property type="nucleotide sequence ID" value="NC_012969.1"/>
</dbReference>
<dbReference type="Pfam" id="PF06445">
    <property type="entry name" value="GyrI-like"/>
    <property type="match status" value="1"/>
</dbReference>
<keyword evidence="1" id="KW-0472">Membrane</keyword>